<dbReference type="RefSeq" id="WP_249312034.1">
    <property type="nucleotide sequence ID" value="NZ_JACRSU010000002.1"/>
</dbReference>
<accession>A0A926DNB7</accession>
<comment type="caution">
    <text evidence="1">The sequence shown here is derived from an EMBL/GenBank/DDBJ whole genome shotgun (WGS) entry which is preliminary data.</text>
</comment>
<protein>
    <submittedName>
        <fullName evidence="1">Uncharacterized protein</fullName>
    </submittedName>
</protein>
<gene>
    <name evidence="1" type="ORF">H8698_07660</name>
</gene>
<dbReference type="EMBL" id="JACRSU010000002">
    <property type="protein sequence ID" value="MBC8540852.1"/>
    <property type="molecule type" value="Genomic_DNA"/>
</dbReference>
<sequence>MSKVFKTVVELENYVESACKKAVESACNRLLGTLQELIDTEYYDQFEPDRYIRSYDFWRSASTRMLNATCGEIFMDSPKMNYNSFWTGEKQLAYASEGYHGSKDIQTEGRFWDAFIDFCEKNASNILKEELIKQGLNVK</sequence>
<reference evidence="1" key="1">
    <citation type="submission" date="2020-08" db="EMBL/GenBank/DDBJ databases">
        <title>Genome public.</title>
        <authorList>
            <person name="Liu C."/>
            <person name="Sun Q."/>
        </authorList>
    </citation>
    <scope>NUCLEOTIDE SEQUENCE</scope>
    <source>
        <strain evidence="1">H8</strain>
    </source>
</reference>
<name>A0A926DNB7_9FIRM</name>
<keyword evidence="2" id="KW-1185">Reference proteome</keyword>
<proteinExistence type="predicted"/>
<organism evidence="1 2">
    <name type="scientific">Congzhengia minquanensis</name>
    <dbReference type="NCBI Taxonomy" id="2763657"/>
    <lineage>
        <taxon>Bacteria</taxon>
        <taxon>Bacillati</taxon>
        <taxon>Bacillota</taxon>
        <taxon>Clostridia</taxon>
        <taxon>Eubacteriales</taxon>
        <taxon>Oscillospiraceae</taxon>
        <taxon>Congzhengia</taxon>
    </lineage>
</organism>
<dbReference type="Proteomes" id="UP000611762">
    <property type="component" value="Unassembled WGS sequence"/>
</dbReference>
<evidence type="ECO:0000313" key="1">
    <source>
        <dbReference type="EMBL" id="MBC8540852.1"/>
    </source>
</evidence>
<dbReference type="AlphaFoldDB" id="A0A926DNB7"/>
<evidence type="ECO:0000313" key="2">
    <source>
        <dbReference type="Proteomes" id="UP000611762"/>
    </source>
</evidence>